<feature type="region of interest" description="Disordered" evidence="1">
    <location>
        <begin position="231"/>
        <end position="281"/>
    </location>
</feature>
<sequence length="446" mass="51705">MFSWLQAIFCSTAILDHNEPLDLRINISSTSKAYENRDFCENVGIPQKSQEAIKTVNKYLDVNQSDSNLLTDFTGKDLNGKCKNVNYDLCNFSSSISEENNLIPQDFTRSTAAKYVSKKQYCTSKQSISDKTCLKTSNSGGNYTAEHSQINTSWNNNKNLLLHKNQNDLIQKQCVTSENNAFLQKNNNVLVLSKNQNYYLKTNGVNELNDVQTDALFNFDNVLLKNTSKGSYSLNNSYKNDNNEKDKETKPKTNKVSNIQTNGDEIASKSKRKNKTSGTTLKSQFTASERELFGKYKESEKKFRMFFKLTIKSRMPQFIKKLEISNLSDDLKQKSIFALKNLLSFLKTICEIYINTKKKKNKEDFLNSLNLAFNQFSRYADVSQKLLIFKFICKNLHRIYDGVFCCVSYCDFYEVNRLIFFVERRFNLFYSRLSKLREIFEKNDQH</sequence>
<organism evidence="2 3">
    <name type="scientific">Vairimorpha ceranae</name>
    <dbReference type="NCBI Taxonomy" id="40302"/>
    <lineage>
        <taxon>Eukaryota</taxon>
        <taxon>Fungi</taxon>
        <taxon>Fungi incertae sedis</taxon>
        <taxon>Microsporidia</taxon>
        <taxon>Nosematidae</taxon>
        <taxon>Vairimorpha</taxon>
    </lineage>
</organism>
<accession>A0A0F9WBM8</accession>
<dbReference type="RefSeq" id="XP_024330027.1">
    <property type="nucleotide sequence ID" value="XM_024476567.1"/>
</dbReference>
<reference evidence="2 3" key="1">
    <citation type="journal article" date="2015" name="Environ. Microbiol.">
        <title>Genome analyses suggest the presence of polyploidy and recent human-driven expansions in eight global populations of the honeybee pathogen Nosema ceranae.</title>
        <authorList>
            <person name="Pelin A."/>
            <person name="Selman M."/>
            <person name="Aris-Brosou S."/>
            <person name="Farinelli L."/>
            <person name="Corradi N."/>
        </authorList>
    </citation>
    <scope>NUCLEOTIDE SEQUENCE [LARGE SCALE GENOMIC DNA]</scope>
    <source>
        <strain evidence="2 3">PA08 1199</strain>
    </source>
</reference>
<proteinExistence type="predicted"/>
<protein>
    <submittedName>
        <fullName evidence="2">Uncharacterized protein</fullName>
    </submittedName>
</protein>
<dbReference type="VEuPathDB" id="MicrosporidiaDB:AAJ76_880009907"/>
<dbReference type="GeneID" id="36321521"/>
<comment type="caution">
    <text evidence="2">The sequence shown here is derived from an EMBL/GenBank/DDBJ whole genome shotgun (WGS) entry which is preliminary data.</text>
</comment>
<evidence type="ECO:0000313" key="2">
    <source>
        <dbReference type="EMBL" id="KKO74285.1"/>
    </source>
</evidence>
<evidence type="ECO:0000256" key="1">
    <source>
        <dbReference type="SAM" id="MobiDB-lite"/>
    </source>
</evidence>
<dbReference type="EMBL" id="JPQZ01000088">
    <property type="protein sequence ID" value="KKO74285.1"/>
    <property type="molecule type" value="Genomic_DNA"/>
</dbReference>
<dbReference type="VEuPathDB" id="MicrosporidiaDB:NCER_101908"/>
<keyword evidence="3" id="KW-1185">Reference proteome</keyword>
<gene>
    <name evidence="2" type="ORF">AAJ76_880009907</name>
</gene>
<dbReference type="AlphaFoldDB" id="A0A0F9WBM8"/>
<dbReference type="Proteomes" id="UP000034350">
    <property type="component" value="Unassembled WGS sequence"/>
</dbReference>
<name>A0A0F9WBM8_9MICR</name>
<evidence type="ECO:0000313" key="3">
    <source>
        <dbReference type="Proteomes" id="UP000034350"/>
    </source>
</evidence>
<feature type="compositionally biased region" description="Basic and acidic residues" evidence="1">
    <location>
        <begin position="241"/>
        <end position="251"/>
    </location>
</feature>